<dbReference type="RefSeq" id="WP_129124162.1">
    <property type="nucleotide sequence ID" value="NZ_PEIB01000046.1"/>
</dbReference>
<comment type="caution">
    <text evidence="1">The sequence shown here is derived from an EMBL/GenBank/DDBJ whole genome shotgun (WGS) entry which is preliminary data.</text>
</comment>
<evidence type="ECO:0000313" key="2">
    <source>
        <dbReference type="Proteomes" id="UP000290287"/>
    </source>
</evidence>
<dbReference type="NCBIfam" id="TIGR01611">
    <property type="entry name" value="tail_tube"/>
    <property type="match status" value="1"/>
</dbReference>
<gene>
    <name evidence="1" type="ORF">CS022_22745</name>
</gene>
<accession>A0A4Q0YN83</accession>
<dbReference type="InterPro" id="IPR006498">
    <property type="entry name" value="Tail_tube"/>
</dbReference>
<protein>
    <submittedName>
        <fullName evidence="1">Phage major tail tube protein</fullName>
    </submittedName>
</protein>
<name>A0A4Q0YN83_9GAMM</name>
<evidence type="ECO:0000313" key="1">
    <source>
        <dbReference type="EMBL" id="RXJ70601.1"/>
    </source>
</evidence>
<keyword evidence="2" id="KW-1185">Reference proteome</keyword>
<dbReference type="Proteomes" id="UP000290287">
    <property type="component" value="Unassembled WGS sequence"/>
</dbReference>
<dbReference type="Pfam" id="PF04985">
    <property type="entry name" value="Phage_tube"/>
    <property type="match status" value="1"/>
</dbReference>
<reference evidence="1 2" key="1">
    <citation type="submission" date="2017-10" db="EMBL/GenBank/DDBJ databases">
        <title>Nyctiphanis sp. nov., isolated from the stomach of the euphausiid Nyctiphanes simplex (Hansen, 1911) in the Gulf of California.</title>
        <authorList>
            <person name="Gomez-Gil B."/>
            <person name="Aguilar-Mendez M."/>
            <person name="Lopez-Cortes A."/>
            <person name="Gomez-Gutierrez J."/>
            <person name="Roque A."/>
            <person name="Lang E."/>
            <person name="Gonzalez-Castillo A."/>
        </authorList>
    </citation>
    <scope>NUCLEOTIDE SEQUENCE [LARGE SCALE GENOMIC DNA]</scope>
    <source>
        <strain evidence="1 2">CAIM 600</strain>
    </source>
</reference>
<proteinExistence type="predicted"/>
<dbReference type="EMBL" id="PEIB01000046">
    <property type="protein sequence ID" value="RXJ70601.1"/>
    <property type="molecule type" value="Genomic_DNA"/>
</dbReference>
<organism evidence="1 2">
    <name type="scientific">Veronia nyctiphanis</name>
    <dbReference type="NCBI Taxonomy" id="1278244"/>
    <lineage>
        <taxon>Bacteria</taxon>
        <taxon>Pseudomonadati</taxon>
        <taxon>Pseudomonadota</taxon>
        <taxon>Gammaproteobacteria</taxon>
        <taxon>Vibrionales</taxon>
        <taxon>Vibrionaceae</taxon>
        <taxon>Veronia</taxon>
    </lineage>
</organism>
<dbReference type="AlphaFoldDB" id="A0A4Q0YN83"/>
<dbReference type="OrthoDB" id="3078668at2"/>
<sequence>MFKDTLREMNLYVNGKGYAGVIDELNLPKLKLKTEEYRGGGMNVPIDIDMGMEKLESDFSLSKFDKNVLTSFGLKAGHAIPLTVRGAVINEDDGTEFPVVATLRGIVTEMDFGSWKSGDNTPLKVSMSLRYYRLTVNGEDLHEIDVANMVRKINGVDQLADTRKHIGL</sequence>